<protein>
    <recommendedName>
        <fullName evidence="1">Solute-binding protein family 3/N-terminal domain-containing protein</fullName>
    </recommendedName>
</protein>
<comment type="caution">
    <text evidence="2">The sequence shown here is derived from an EMBL/GenBank/DDBJ whole genome shotgun (WGS) entry which is preliminary data.</text>
</comment>
<dbReference type="Proteomes" id="UP000005953">
    <property type="component" value="Unassembled WGS sequence"/>
</dbReference>
<organism evidence="2 3">
    <name type="scientific">Reinekea blandensis MED297</name>
    <dbReference type="NCBI Taxonomy" id="314283"/>
    <lineage>
        <taxon>Bacteria</taxon>
        <taxon>Pseudomonadati</taxon>
        <taxon>Pseudomonadota</taxon>
        <taxon>Gammaproteobacteria</taxon>
        <taxon>Oceanospirillales</taxon>
        <taxon>Saccharospirillaceae</taxon>
        <taxon>Reinekea</taxon>
    </lineage>
</organism>
<gene>
    <name evidence="2" type="ORF">MED297_05294</name>
</gene>
<reference evidence="2 3" key="1">
    <citation type="submission" date="2006-02" db="EMBL/GenBank/DDBJ databases">
        <authorList>
            <person name="Pinhassi J."/>
            <person name="Pedros-Alio C."/>
            <person name="Ferriera S."/>
            <person name="Johnson J."/>
            <person name="Kravitz S."/>
            <person name="Halpern A."/>
            <person name="Remington K."/>
            <person name="Beeson K."/>
            <person name="Tran B."/>
            <person name="Rogers Y.-H."/>
            <person name="Friedman R."/>
            <person name="Venter J.C."/>
        </authorList>
    </citation>
    <scope>NUCLEOTIDE SEQUENCE [LARGE SCALE GENOMIC DNA]</scope>
    <source>
        <strain evidence="2 3">MED297</strain>
    </source>
</reference>
<keyword evidence="3" id="KW-1185">Reference proteome</keyword>
<dbReference type="STRING" id="314283.MED297_05294"/>
<dbReference type="HOGENOM" id="CLU_064076_1_2_6"/>
<feature type="domain" description="Solute-binding protein family 3/N-terminal" evidence="1">
    <location>
        <begin position="27"/>
        <end position="116"/>
    </location>
</feature>
<evidence type="ECO:0000313" key="2">
    <source>
        <dbReference type="EMBL" id="EAR07833.1"/>
    </source>
</evidence>
<dbReference type="SUPFAM" id="SSF53850">
    <property type="entry name" value="Periplasmic binding protein-like II"/>
    <property type="match status" value="1"/>
</dbReference>
<sequence>MVVWSLLLFSVATANDLTAQIRNLQVITEDYPPLNYFQDGELTGLSVEILQLVYDELGVEFPDIDVMPWARGYHLAQSERPVMLFTMSRTPAREPLFQWVGHTHSSYSFLFTFVGSGIESYNPRVDHTERVVAIQSDISQYAMEELGYPPEKLDLVDSPETLFTLVSRQRSRLFSLSEAPYRTLVKLADEQGFALRLLATTRETRGHYAFSFGVSEDVVNAFQAALDRVRPEQETILKRYNMPY</sequence>
<dbReference type="EMBL" id="AAOE01000031">
    <property type="protein sequence ID" value="EAR07833.1"/>
    <property type="molecule type" value="Genomic_DNA"/>
</dbReference>
<dbReference type="Gene3D" id="3.40.190.10">
    <property type="entry name" value="Periplasmic binding protein-like II"/>
    <property type="match status" value="2"/>
</dbReference>
<dbReference type="AlphaFoldDB" id="A4BJ80"/>
<accession>A4BJ80</accession>
<dbReference type="PANTHER" id="PTHR38834">
    <property type="entry name" value="PERIPLASMIC SUBSTRATE BINDING PROTEIN FAMILY 3"/>
    <property type="match status" value="1"/>
</dbReference>
<name>A4BJ80_9GAMM</name>
<dbReference type="Pfam" id="PF00497">
    <property type="entry name" value="SBP_bac_3"/>
    <property type="match status" value="1"/>
</dbReference>
<dbReference type="InterPro" id="IPR001638">
    <property type="entry name" value="Solute-binding_3/MltF_N"/>
</dbReference>
<evidence type="ECO:0000259" key="1">
    <source>
        <dbReference type="Pfam" id="PF00497"/>
    </source>
</evidence>
<evidence type="ECO:0000313" key="3">
    <source>
        <dbReference type="Proteomes" id="UP000005953"/>
    </source>
</evidence>
<proteinExistence type="predicted"/>
<dbReference type="PANTHER" id="PTHR38834:SF3">
    <property type="entry name" value="SOLUTE-BINDING PROTEIN FAMILY 3_N-TERMINAL DOMAIN-CONTAINING PROTEIN"/>
    <property type="match status" value="1"/>
</dbReference>